<dbReference type="PANTHER" id="PTHR31551:SF1">
    <property type="entry name" value="COILED-COIL DOMAIN-CONTAINING PROTEIN 12"/>
    <property type="match status" value="1"/>
</dbReference>
<keyword evidence="2" id="KW-1185">Reference proteome</keyword>
<reference evidence="3" key="1">
    <citation type="submission" date="2025-08" db="UniProtKB">
        <authorList>
            <consortium name="RefSeq"/>
        </authorList>
    </citation>
    <scope>IDENTIFICATION</scope>
</reference>
<evidence type="ECO:0000313" key="3">
    <source>
        <dbReference type="RefSeq" id="XP_011496654.1"/>
    </source>
</evidence>
<proteinExistence type="predicted"/>
<protein>
    <submittedName>
        <fullName evidence="3">Coiled-coil domain-containing protein 12</fullName>
    </submittedName>
</protein>
<dbReference type="GO" id="GO:0005684">
    <property type="term" value="C:U2-type spliceosomal complex"/>
    <property type="evidence" value="ECO:0007669"/>
    <property type="project" value="TreeGrafter"/>
</dbReference>
<evidence type="ECO:0000256" key="1">
    <source>
        <dbReference type="SAM" id="Coils"/>
    </source>
</evidence>
<dbReference type="AlphaFoldDB" id="A0AAJ6YEL4"/>
<dbReference type="InterPro" id="IPR013169">
    <property type="entry name" value="mRNA_splic_Cwf18-like"/>
</dbReference>
<evidence type="ECO:0000313" key="2">
    <source>
        <dbReference type="Proteomes" id="UP000695007"/>
    </source>
</evidence>
<dbReference type="GeneID" id="105361243"/>
<sequence length="150" mass="17155">MTEDDKVGTLVDEALKRKERLQNLKRKNEDNIQDKSNVIQLPTPKFRSYKPQDDALKEKALEDGKAGNIEAEVQDQLQAAMAKPVIDELDISNLAPRKPDWDLKRDVAKKLEKLERRTQKSIAELIISRLKKEKDLATIVNVGSNYMSKN</sequence>
<organism evidence="2 3">
    <name type="scientific">Ceratosolen solmsi marchali</name>
    <dbReference type="NCBI Taxonomy" id="326594"/>
    <lineage>
        <taxon>Eukaryota</taxon>
        <taxon>Metazoa</taxon>
        <taxon>Ecdysozoa</taxon>
        <taxon>Arthropoda</taxon>
        <taxon>Hexapoda</taxon>
        <taxon>Insecta</taxon>
        <taxon>Pterygota</taxon>
        <taxon>Neoptera</taxon>
        <taxon>Endopterygota</taxon>
        <taxon>Hymenoptera</taxon>
        <taxon>Apocrita</taxon>
        <taxon>Proctotrupomorpha</taxon>
        <taxon>Chalcidoidea</taxon>
        <taxon>Agaonidae</taxon>
        <taxon>Agaoninae</taxon>
        <taxon>Ceratosolen</taxon>
    </lineage>
</organism>
<gene>
    <name evidence="3" type="primary">LOC105361243</name>
</gene>
<dbReference type="PANTHER" id="PTHR31551">
    <property type="entry name" value="PRE-MRNA-SPLICING FACTOR CWF18"/>
    <property type="match status" value="1"/>
</dbReference>
<dbReference type="GO" id="GO:0071014">
    <property type="term" value="C:post-mRNA release spliceosomal complex"/>
    <property type="evidence" value="ECO:0007669"/>
    <property type="project" value="TreeGrafter"/>
</dbReference>
<name>A0AAJ6YEL4_9HYME</name>
<dbReference type="RefSeq" id="XP_011496654.1">
    <property type="nucleotide sequence ID" value="XM_011498352.1"/>
</dbReference>
<dbReference type="Pfam" id="PF08315">
    <property type="entry name" value="cwf18"/>
    <property type="match status" value="1"/>
</dbReference>
<feature type="coiled-coil region" evidence="1">
    <location>
        <begin position="11"/>
        <end position="38"/>
    </location>
</feature>
<dbReference type="Proteomes" id="UP000695007">
    <property type="component" value="Unplaced"/>
</dbReference>
<accession>A0AAJ6YEL4</accession>
<dbReference type="KEGG" id="csol:105361243"/>
<keyword evidence="1" id="KW-0175">Coiled coil</keyword>